<feature type="compositionally biased region" description="Acidic residues" evidence="8">
    <location>
        <begin position="545"/>
        <end position="558"/>
    </location>
</feature>
<comment type="caution">
    <text evidence="7">Lacks conserved residue(s) required for the propagation of feature annotation.</text>
</comment>
<dbReference type="GO" id="GO:0070403">
    <property type="term" value="F:NAD+ binding"/>
    <property type="evidence" value="ECO:0007669"/>
    <property type="project" value="InterPro"/>
</dbReference>
<dbReference type="GO" id="GO:0005739">
    <property type="term" value="C:mitochondrion"/>
    <property type="evidence" value="ECO:0007669"/>
    <property type="project" value="UniProtKB-SubCell"/>
</dbReference>
<dbReference type="GO" id="GO:0031934">
    <property type="term" value="C:mating-type region heterochromatin"/>
    <property type="evidence" value="ECO:0007669"/>
    <property type="project" value="TreeGrafter"/>
</dbReference>
<dbReference type="GO" id="GO:0005634">
    <property type="term" value="C:nucleus"/>
    <property type="evidence" value="ECO:0007669"/>
    <property type="project" value="TreeGrafter"/>
</dbReference>
<dbReference type="EMBL" id="KI669492">
    <property type="protein sequence ID" value="OCF37811.1"/>
    <property type="molecule type" value="Genomic_DNA"/>
</dbReference>
<keyword evidence="6" id="KW-0496">Mitochondrion</keyword>
<feature type="compositionally biased region" description="Basic residues" evidence="8">
    <location>
        <begin position="466"/>
        <end position="475"/>
    </location>
</feature>
<dbReference type="PANTHER" id="PTHR11085">
    <property type="entry name" value="NAD-DEPENDENT PROTEIN DEACYLASE SIRTUIN-5, MITOCHONDRIAL-RELATED"/>
    <property type="match status" value="1"/>
</dbReference>
<dbReference type="AlphaFoldDB" id="A0A1B9H3F9"/>
<organism evidence="10 11">
    <name type="scientific">Kwoniella heveanensis BCC8398</name>
    <dbReference type="NCBI Taxonomy" id="1296120"/>
    <lineage>
        <taxon>Eukaryota</taxon>
        <taxon>Fungi</taxon>
        <taxon>Dikarya</taxon>
        <taxon>Basidiomycota</taxon>
        <taxon>Agaricomycotina</taxon>
        <taxon>Tremellomycetes</taxon>
        <taxon>Tremellales</taxon>
        <taxon>Cryptococcaceae</taxon>
        <taxon>Kwoniella</taxon>
    </lineage>
</organism>
<evidence type="ECO:0000259" key="9">
    <source>
        <dbReference type="PROSITE" id="PS50305"/>
    </source>
</evidence>
<dbReference type="GO" id="GO:1990414">
    <property type="term" value="P:replication-born double-strand break repair via sister chromatid exchange"/>
    <property type="evidence" value="ECO:0007669"/>
    <property type="project" value="TreeGrafter"/>
</dbReference>
<feature type="domain" description="Deacetylase sirtuin-type" evidence="9">
    <location>
        <begin position="24"/>
        <end position="408"/>
    </location>
</feature>
<proteinExistence type="inferred from homology"/>
<dbReference type="InterPro" id="IPR050134">
    <property type="entry name" value="NAD-dep_sirtuin_deacylases"/>
</dbReference>
<feature type="compositionally biased region" description="Polar residues" evidence="8">
    <location>
        <begin position="1"/>
        <end position="11"/>
    </location>
</feature>
<dbReference type="PROSITE" id="PS50305">
    <property type="entry name" value="SIRTUIN"/>
    <property type="match status" value="1"/>
</dbReference>
<name>A0A1B9H3F9_9TREE</name>
<dbReference type="InterPro" id="IPR026590">
    <property type="entry name" value="Ssirtuin_cat_dom"/>
</dbReference>
<dbReference type="GO" id="GO:0000122">
    <property type="term" value="P:negative regulation of transcription by RNA polymerase II"/>
    <property type="evidence" value="ECO:0007669"/>
    <property type="project" value="TreeGrafter"/>
</dbReference>
<dbReference type="STRING" id="1296120.A0A1B9H3F9"/>
<evidence type="ECO:0000256" key="7">
    <source>
        <dbReference type="PROSITE-ProRule" id="PRU00236"/>
    </source>
</evidence>
<keyword evidence="3" id="KW-0808">Transferase</keyword>
<dbReference type="GO" id="GO:0006282">
    <property type="term" value="P:regulation of DNA repair"/>
    <property type="evidence" value="ECO:0007669"/>
    <property type="project" value="TreeGrafter"/>
</dbReference>
<reference evidence="11" key="2">
    <citation type="submission" date="2013-12" db="EMBL/GenBank/DDBJ databases">
        <title>Evolution of pathogenesis and genome organization in the Tremellales.</title>
        <authorList>
            <person name="Cuomo C."/>
            <person name="Litvintseva A."/>
            <person name="Heitman J."/>
            <person name="Chen Y."/>
            <person name="Sun S."/>
            <person name="Springer D."/>
            <person name="Dromer F."/>
            <person name="Young S."/>
            <person name="Zeng Q."/>
            <person name="Chapman S."/>
            <person name="Gujja S."/>
            <person name="Saif S."/>
            <person name="Birren B."/>
        </authorList>
    </citation>
    <scope>NUCLEOTIDE SEQUENCE [LARGE SCALE GENOMIC DNA]</scope>
    <source>
        <strain evidence="11">BCC8398</strain>
    </source>
</reference>
<feature type="compositionally biased region" description="Polar residues" evidence="8">
    <location>
        <begin position="527"/>
        <end position="538"/>
    </location>
</feature>
<protein>
    <recommendedName>
        <fullName evidence="9">Deacetylase sirtuin-type domain-containing protein</fullName>
    </recommendedName>
</protein>
<evidence type="ECO:0000256" key="3">
    <source>
        <dbReference type="ARBA" id="ARBA00022679"/>
    </source>
</evidence>
<keyword evidence="5" id="KW-0520">NAD</keyword>
<evidence type="ECO:0000256" key="1">
    <source>
        <dbReference type="ARBA" id="ARBA00004173"/>
    </source>
</evidence>
<dbReference type="Proteomes" id="UP000092666">
    <property type="component" value="Unassembled WGS sequence"/>
</dbReference>
<dbReference type="GO" id="GO:0017136">
    <property type="term" value="F:histone deacetylase activity, NAD-dependent"/>
    <property type="evidence" value="ECO:0007669"/>
    <property type="project" value="TreeGrafter"/>
</dbReference>
<evidence type="ECO:0000256" key="5">
    <source>
        <dbReference type="ARBA" id="ARBA00023027"/>
    </source>
</evidence>
<feature type="compositionally biased region" description="Polar residues" evidence="8">
    <location>
        <begin position="412"/>
        <end position="428"/>
    </location>
</feature>
<evidence type="ECO:0000313" key="11">
    <source>
        <dbReference type="Proteomes" id="UP000092666"/>
    </source>
</evidence>
<dbReference type="Pfam" id="PF02146">
    <property type="entry name" value="SIR2"/>
    <property type="match status" value="2"/>
</dbReference>
<feature type="region of interest" description="Disordered" evidence="8">
    <location>
        <begin position="1"/>
        <end position="28"/>
    </location>
</feature>
<accession>A0A1B9H3F9</accession>
<evidence type="ECO:0000256" key="6">
    <source>
        <dbReference type="ARBA" id="ARBA00023128"/>
    </source>
</evidence>
<keyword evidence="4" id="KW-0809">Transit peptide</keyword>
<gene>
    <name evidence="10" type="ORF">I316_00035</name>
</gene>
<sequence>MTIRFNLSSNRAGEAGPSTFSQSSSRPSDDLEDVIQALRSAKNLVIISGAGVSTAANIPDFRSSRGLFNDGYEEEDYTGQRCRGSVTATGSGKGKSRSSGGTDVKDLFHVKCLTQHSTLAAHNALISSLASRALTADPTPFHHYLSSLSASGRLLRCYTQNIDDLESKVGLNVGIPPPKAKSKSPRKRNESSASGRQKQSEASFRCSRSSSINPAGEIGFQTDLLDPELLQPTSPTGLAIEPNVIPLHGLLSTLHCTLCHTLVPLASHLPLPPSAIPCPTCQLDRTIRSALHERPRKSGHLRPSVVLYGEEHPQGDLIGQVVERDLKSVDALMVAGTSLSVPGVKRIVKEMSKVIHSKPARKKGKKAGGSVVYVNDEAPGKSAEWKGIFDYFVQGDIQAFVIDHLENHERYQTTGSTSLSASAKTEPSTPKKKQNNSRKSNKTSKKDAVDSDTVFPPTPESIERPKRIRPSKKRKNENDLDYRHEHESDANIAGADDALVSPTKSRKVAKRVNKDDIGAGSRGVPLTPQSIERPSSRISLFGEDFVQEGLEEDDEEDESRDRQGTPTPLPFDM</sequence>
<evidence type="ECO:0000256" key="2">
    <source>
        <dbReference type="ARBA" id="ARBA00006924"/>
    </source>
</evidence>
<reference evidence="10 11" key="1">
    <citation type="submission" date="2013-07" db="EMBL/GenBank/DDBJ databases">
        <title>The Genome Sequence of Cryptococcus heveanensis BCC8398.</title>
        <authorList>
            <consortium name="The Broad Institute Genome Sequencing Platform"/>
            <person name="Cuomo C."/>
            <person name="Litvintseva A."/>
            <person name="Chen Y."/>
            <person name="Heitman J."/>
            <person name="Sun S."/>
            <person name="Springer D."/>
            <person name="Dromer F."/>
            <person name="Young S.K."/>
            <person name="Zeng Q."/>
            <person name="Gargeya S."/>
            <person name="Fitzgerald M."/>
            <person name="Abouelleil A."/>
            <person name="Alvarado L."/>
            <person name="Berlin A.M."/>
            <person name="Chapman S.B."/>
            <person name="Dewar J."/>
            <person name="Goldberg J."/>
            <person name="Griggs A."/>
            <person name="Gujja S."/>
            <person name="Hansen M."/>
            <person name="Howarth C."/>
            <person name="Imamovic A."/>
            <person name="Larimer J."/>
            <person name="McCowan C."/>
            <person name="Murphy C."/>
            <person name="Pearson M."/>
            <person name="Priest M."/>
            <person name="Roberts A."/>
            <person name="Saif S."/>
            <person name="Shea T."/>
            <person name="Sykes S."/>
            <person name="Wortman J."/>
            <person name="Nusbaum C."/>
            <person name="Birren B."/>
        </authorList>
    </citation>
    <scope>NUCLEOTIDE SEQUENCE [LARGE SCALE GENOMIC DNA]</scope>
    <source>
        <strain evidence="10 11">BCC8398</strain>
    </source>
</reference>
<comment type="similarity">
    <text evidence="2">Belongs to the sirtuin family. Class I subfamily.</text>
</comment>
<feature type="region of interest" description="Disordered" evidence="8">
    <location>
        <begin position="169"/>
        <end position="210"/>
    </location>
</feature>
<dbReference type="InterPro" id="IPR003000">
    <property type="entry name" value="Sirtuin"/>
</dbReference>
<dbReference type="GO" id="GO:0031508">
    <property type="term" value="P:pericentric heterochromatin formation"/>
    <property type="evidence" value="ECO:0007669"/>
    <property type="project" value="TreeGrafter"/>
</dbReference>
<feature type="compositionally biased region" description="Basic residues" evidence="8">
    <location>
        <begin position="430"/>
        <end position="443"/>
    </location>
</feature>
<dbReference type="Gene3D" id="3.40.50.1220">
    <property type="entry name" value="TPP-binding domain"/>
    <property type="match status" value="1"/>
</dbReference>
<feature type="compositionally biased region" description="Low complexity" evidence="8">
    <location>
        <begin position="200"/>
        <end position="210"/>
    </location>
</feature>
<keyword evidence="11" id="KW-1185">Reference proteome</keyword>
<comment type="subcellular location">
    <subcellularLocation>
        <location evidence="1">Mitochondrion</location>
    </subcellularLocation>
</comment>
<dbReference type="SUPFAM" id="SSF52467">
    <property type="entry name" value="DHS-like NAD/FAD-binding domain"/>
    <property type="match status" value="1"/>
</dbReference>
<dbReference type="PANTHER" id="PTHR11085:SF15">
    <property type="entry name" value="NAD-DEPENDENT HISTONE DEACETYLASE HST4"/>
    <property type="match status" value="1"/>
</dbReference>
<dbReference type="InterPro" id="IPR029035">
    <property type="entry name" value="DHS-like_NAD/FAD-binding_dom"/>
</dbReference>
<feature type="region of interest" description="Disordered" evidence="8">
    <location>
        <begin position="412"/>
        <end position="573"/>
    </location>
</feature>
<evidence type="ECO:0000313" key="10">
    <source>
        <dbReference type="EMBL" id="OCF37811.1"/>
    </source>
</evidence>
<feature type="compositionally biased region" description="Basic and acidic residues" evidence="8">
    <location>
        <begin position="476"/>
        <end position="489"/>
    </location>
</feature>
<evidence type="ECO:0000256" key="4">
    <source>
        <dbReference type="ARBA" id="ARBA00022946"/>
    </source>
</evidence>
<dbReference type="OrthoDB" id="2919105at2759"/>
<evidence type="ECO:0000256" key="8">
    <source>
        <dbReference type="SAM" id="MobiDB-lite"/>
    </source>
</evidence>